<dbReference type="GO" id="GO:0016491">
    <property type="term" value="F:oxidoreductase activity"/>
    <property type="evidence" value="ECO:0007669"/>
    <property type="project" value="UniProtKB-KW"/>
</dbReference>
<keyword evidence="1" id="KW-0560">Oxidoreductase</keyword>
<dbReference type="InterPro" id="IPR055080">
    <property type="entry name" value="Gal80p-like_C"/>
</dbReference>
<dbReference type="InterPro" id="IPR000683">
    <property type="entry name" value="Gfo/Idh/MocA-like_OxRdtase_N"/>
</dbReference>
<dbReference type="Gene3D" id="3.40.50.720">
    <property type="entry name" value="NAD(P)-binding Rossmann-like Domain"/>
    <property type="match status" value="1"/>
</dbReference>
<reference evidence="4 5" key="1">
    <citation type="submission" date="2019-06" db="EMBL/GenBank/DDBJ databases">
        <title>Sequencing the genomes of 1000 actinobacteria strains.</title>
        <authorList>
            <person name="Klenk H.-P."/>
        </authorList>
    </citation>
    <scope>NUCLEOTIDE SEQUENCE [LARGE SCALE GENOMIC DNA]</scope>
    <source>
        <strain evidence="4 5">DSM 44826</strain>
    </source>
</reference>
<dbReference type="PANTHER" id="PTHR43818">
    <property type="entry name" value="BCDNA.GH03377"/>
    <property type="match status" value="1"/>
</dbReference>
<evidence type="ECO:0000256" key="1">
    <source>
        <dbReference type="ARBA" id="ARBA00023002"/>
    </source>
</evidence>
<feature type="domain" description="Gal80p-like C-terminal" evidence="3">
    <location>
        <begin position="135"/>
        <end position="276"/>
    </location>
</feature>
<gene>
    <name evidence="4" type="ORF">FHX73_115166</name>
</gene>
<organism evidence="4 5">
    <name type="scientific">Kitasatospora viridis</name>
    <dbReference type="NCBI Taxonomy" id="281105"/>
    <lineage>
        <taxon>Bacteria</taxon>
        <taxon>Bacillati</taxon>
        <taxon>Actinomycetota</taxon>
        <taxon>Actinomycetes</taxon>
        <taxon>Kitasatosporales</taxon>
        <taxon>Streptomycetaceae</taxon>
        <taxon>Kitasatospora</taxon>
    </lineage>
</organism>
<dbReference type="Pfam" id="PF22685">
    <property type="entry name" value="Gal80p_C-like"/>
    <property type="match status" value="1"/>
</dbReference>
<evidence type="ECO:0000259" key="2">
    <source>
        <dbReference type="Pfam" id="PF01408"/>
    </source>
</evidence>
<comment type="caution">
    <text evidence="4">The sequence shown here is derived from an EMBL/GenBank/DDBJ whole genome shotgun (WGS) entry which is preliminary data.</text>
</comment>
<accession>A0A561UPK7</accession>
<sequence length="373" mass="39015">MGEQRIRVGIVGVNPQQGWAARAHIPALRSLPEYEITAVGTSRIESARAAAEHFGVAHAFADARELAEHPEVDLVVVTVKVPAHLELVGAALAAGKHVYCEWPLARTTEEAELLVAAAESAGVRTAIGLQARYAPALLQARELIGQGYLGELGSVTVYSGRAKGAGERMPDWALYTLDRASAAGTLEVAGGHTLDAVQHLVGELASLQADLTIRRSSYLSADGTRRIAVTSPDQVLVNGRLGDGAAVSAHIHDGRSAGAGTRIELVGSEGVLVLESSGPAGPGGIQMGALRLRAGREVGGELVELDLPPRHFAADPARTGDEGFHVGQLYARLAADLRSGERTVPDFAEGLRLHRVLDAVRRAAGTGVRQSIG</sequence>
<dbReference type="EMBL" id="VIWT01000001">
    <property type="protein sequence ID" value="TWG01274.1"/>
    <property type="molecule type" value="Genomic_DNA"/>
</dbReference>
<dbReference type="RefSeq" id="WP_145907373.1">
    <property type="nucleotide sequence ID" value="NZ_BAAAMZ010000030.1"/>
</dbReference>
<dbReference type="Proteomes" id="UP000317940">
    <property type="component" value="Unassembled WGS sequence"/>
</dbReference>
<dbReference type="Gene3D" id="3.30.360.10">
    <property type="entry name" value="Dihydrodipicolinate Reductase, domain 2"/>
    <property type="match status" value="1"/>
</dbReference>
<dbReference type="Pfam" id="PF01408">
    <property type="entry name" value="GFO_IDH_MocA"/>
    <property type="match status" value="1"/>
</dbReference>
<evidence type="ECO:0000259" key="3">
    <source>
        <dbReference type="Pfam" id="PF22685"/>
    </source>
</evidence>
<evidence type="ECO:0000313" key="4">
    <source>
        <dbReference type="EMBL" id="TWG01274.1"/>
    </source>
</evidence>
<dbReference type="InterPro" id="IPR050463">
    <property type="entry name" value="Gfo/Idh/MocA_oxidrdct_glycsds"/>
</dbReference>
<dbReference type="SUPFAM" id="SSF51735">
    <property type="entry name" value="NAD(P)-binding Rossmann-fold domains"/>
    <property type="match status" value="1"/>
</dbReference>
<evidence type="ECO:0000313" key="5">
    <source>
        <dbReference type="Proteomes" id="UP000317940"/>
    </source>
</evidence>
<keyword evidence="5" id="KW-1185">Reference proteome</keyword>
<dbReference type="GO" id="GO:0000166">
    <property type="term" value="F:nucleotide binding"/>
    <property type="evidence" value="ECO:0007669"/>
    <property type="project" value="InterPro"/>
</dbReference>
<proteinExistence type="predicted"/>
<name>A0A561UPK7_9ACTN</name>
<dbReference type="PANTHER" id="PTHR43818:SF11">
    <property type="entry name" value="BCDNA.GH03377"/>
    <property type="match status" value="1"/>
</dbReference>
<protein>
    <submittedName>
        <fullName evidence="4">Putative dehydrogenase</fullName>
    </submittedName>
</protein>
<dbReference type="AlphaFoldDB" id="A0A561UPK7"/>
<dbReference type="SUPFAM" id="SSF55347">
    <property type="entry name" value="Glyceraldehyde-3-phosphate dehydrogenase-like, C-terminal domain"/>
    <property type="match status" value="1"/>
</dbReference>
<feature type="domain" description="Gfo/Idh/MocA-like oxidoreductase N-terminal" evidence="2">
    <location>
        <begin position="6"/>
        <end position="127"/>
    </location>
</feature>
<dbReference type="InterPro" id="IPR036291">
    <property type="entry name" value="NAD(P)-bd_dom_sf"/>
</dbReference>
<dbReference type="OrthoDB" id="9815825at2"/>